<feature type="domain" description="YcaO" evidence="2">
    <location>
        <begin position="410"/>
        <end position="775"/>
    </location>
</feature>
<gene>
    <name evidence="3" type="ORF">O4U47_20860</name>
</gene>
<dbReference type="PANTHER" id="PTHR37809:SF1">
    <property type="entry name" value="RIBOSOMAL PROTEIN S12 METHYLTHIOTRANSFERASE ACCESSORY FACTOR YCAO"/>
    <property type="match status" value="1"/>
</dbReference>
<dbReference type="NCBIfam" id="TIGR03882">
    <property type="entry name" value="cyclo_dehyd_2"/>
    <property type="match status" value="1"/>
</dbReference>
<reference evidence="3" key="1">
    <citation type="submission" date="2023-01" db="EMBL/GenBank/DDBJ databases">
        <title>Draft genome sequence of Nocardiopsis sp. LSu2-4 isolated from halophytes.</title>
        <authorList>
            <person name="Duangmal K."/>
            <person name="Chantavorakit T."/>
        </authorList>
    </citation>
    <scope>NUCLEOTIDE SEQUENCE</scope>
    <source>
        <strain evidence="3">LSu2-4</strain>
    </source>
</reference>
<dbReference type="Gene3D" id="3.30.1330.230">
    <property type="match status" value="1"/>
</dbReference>
<dbReference type="RefSeq" id="WP_270679600.1">
    <property type="nucleotide sequence ID" value="NZ_JAQFWP010000044.1"/>
</dbReference>
<dbReference type="InterPro" id="IPR035985">
    <property type="entry name" value="Ubiquitin-activating_enz"/>
</dbReference>
<dbReference type="EMBL" id="JAQFWP010000044">
    <property type="protein sequence ID" value="MDA2806969.1"/>
    <property type="molecule type" value="Genomic_DNA"/>
</dbReference>
<dbReference type="NCBIfam" id="TIGR03604">
    <property type="entry name" value="TOMM_cyclo_SagD"/>
    <property type="match status" value="1"/>
</dbReference>
<protein>
    <submittedName>
        <fullName evidence="3">TOMM leader peptide-binding protein</fullName>
    </submittedName>
</protein>
<sequence length="775" mass="82580">MHPEPTSETPPSPALHTASAPAEPLGFRAGLRAETVSGEGVYLFSEAGVTTLRGAGVEALAPLLDGTRDIGALRRDAPADLAPGTVDRVVGRLHEAGLVAPAAPQPPAEAAYWAAAGLDSAAVARTVAASPVQPVAVGGADAAAALHALAATGLHTADALTHLPGSRHTPAEGTALSVVVCGDYLDAGLDEIDAAHRAQNLPWLLARPAGARVWIGPFFTPGQGGACWHCLAHRLRFHRQAELRAQRDLRLNGPISCPAPTVPALSSAALGLIALEAAKWTAGHRDAHQSAVCTLDSLTLQTRRHELRARPQCTYCGDPGLVRARTRRPVQLHTRPKTADGATGHRSRTAQEVMDAYGHLVSPVTGLVKELRPEPSAPRGAHIYRSGPNMAAAWADLEQMRVVTRAENGGKGTTDLHARVSALCEALERHSGAYHGDEEVVRGSYAELADRAVHPDACTLYDPRQYPGRERWNAEHGLFQHVCDPFDDHSPLDWTPVWSLTRECTTLLPTALLYFGAPHEPGWAPVVADSNGNAAGTSFEDAVLQGALELVERDAVALWWYNRTRQPGVDLDAFADPWVDRIRGAFSDAGRRLWVLDVTSDLGVPAMAAVYRDTGPGPQNVMFGFGAHLDARTALRRAVAEACQMLPCAQGLLGSDDPDAARWLAGPGTDGASYLLPDPGRRPLRPDDYDDASGDDLAGDVRALRDRFSAAGLETLVLDQTRPDIGLPVAKVIVPGLRGFWSRFAPGRLFDVPVELGRLAAPTPYEELNPVPIFL</sequence>
<dbReference type="InterPro" id="IPR022291">
    <property type="entry name" value="Bacteriocin_synth_cyclodeHase"/>
</dbReference>
<dbReference type="Gene3D" id="3.30.160.660">
    <property type="match status" value="1"/>
</dbReference>
<keyword evidence="4" id="KW-1185">Reference proteome</keyword>
<dbReference type="PANTHER" id="PTHR37809">
    <property type="entry name" value="RIBOSOMAL PROTEIN S12 METHYLTHIOTRANSFERASE ACCESSORY FACTOR YCAO"/>
    <property type="match status" value="1"/>
</dbReference>
<name>A0ABT4TQK1_9ACTN</name>
<dbReference type="InterPro" id="IPR027624">
    <property type="entry name" value="TOMM_cyclo_SagD"/>
</dbReference>
<dbReference type="Gene3D" id="3.40.50.720">
    <property type="entry name" value="NAD(P)-binding Rossmann-like Domain"/>
    <property type="match status" value="1"/>
</dbReference>
<evidence type="ECO:0000256" key="1">
    <source>
        <dbReference type="SAM" id="MobiDB-lite"/>
    </source>
</evidence>
<evidence type="ECO:0000313" key="4">
    <source>
        <dbReference type="Proteomes" id="UP001165685"/>
    </source>
</evidence>
<accession>A0ABT4TQK1</accession>
<dbReference type="Gene3D" id="3.30.40.250">
    <property type="match status" value="1"/>
</dbReference>
<dbReference type="InterPro" id="IPR003776">
    <property type="entry name" value="YcaO-like_dom"/>
</dbReference>
<proteinExistence type="predicted"/>
<dbReference type="Gene3D" id="3.90.930.60">
    <property type="match status" value="1"/>
</dbReference>
<dbReference type="PROSITE" id="PS51664">
    <property type="entry name" value="YCAO"/>
    <property type="match status" value="1"/>
</dbReference>
<evidence type="ECO:0000313" key="3">
    <source>
        <dbReference type="EMBL" id="MDA2806969.1"/>
    </source>
</evidence>
<dbReference type="Proteomes" id="UP001165685">
    <property type="component" value="Unassembled WGS sequence"/>
</dbReference>
<comment type="caution">
    <text evidence="3">The sequence shown here is derived from an EMBL/GenBank/DDBJ whole genome shotgun (WGS) entry which is preliminary data.</text>
</comment>
<dbReference type="NCBIfam" id="TIGR00702">
    <property type="entry name" value="YcaO-type kinase domain"/>
    <property type="match status" value="1"/>
</dbReference>
<evidence type="ECO:0000259" key="2">
    <source>
        <dbReference type="PROSITE" id="PS51664"/>
    </source>
</evidence>
<feature type="region of interest" description="Disordered" evidence="1">
    <location>
        <begin position="671"/>
        <end position="692"/>
    </location>
</feature>
<dbReference type="SUPFAM" id="SSF69572">
    <property type="entry name" value="Activating enzymes of the ubiquitin-like proteins"/>
    <property type="match status" value="1"/>
</dbReference>
<feature type="region of interest" description="Disordered" evidence="1">
    <location>
        <begin position="1"/>
        <end position="20"/>
    </location>
</feature>
<organism evidence="3 4">
    <name type="scientific">Nocardiopsis suaedae</name>
    <dbReference type="NCBI Taxonomy" id="3018444"/>
    <lineage>
        <taxon>Bacteria</taxon>
        <taxon>Bacillati</taxon>
        <taxon>Actinomycetota</taxon>
        <taxon>Actinomycetes</taxon>
        <taxon>Streptosporangiales</taxon>
        <taxon>Nocardiopsidaceae</taxon>
        <taxon>Nocardiopsis</taxon>
    </lineage>
</organism>
<dbReference type="Pfam" id="PF02624">
    <property type="entry name" value="YcaO"/>
    <property type="match status" value="1"/>
</dbReference>